<dbReference type="EMBL" id="LN857010">
    <property type="protein sequence ID" value="CDP99639.1"/>
    <property type="molecule type" value="Genomic_DNA"/>
</dbReference>
<protein>
    <submittedName>
        <fullName evidence="1">Bm13536, isoform b</fullName>
    </submittedName>
</protein>
<reference evidence="1" key="1">
    <citation type="journal article" date="2007" name="Science">
        <title>Draft genome of the filarial nematode parasite Brugia malayi.</title>
        <authorList>
            <person name="Ghedin E."/>
            <person name="Wang S."/>
            <person name="Spiro D."/>
            <person name="Caler E."/>
            <person name="Zhao Q."/>
            <person name="Crabtree J."/>
            <person name="Allen J.E."/>
            <person name="Delcher A.L."/>
            <person name="Guiliano D.B."/>
            <person name="Miranda-Saavedra D."/>
            <person name="Angiuoli S.V."/>
            <person name="Creasy T."/>
            <person name="Amedeo P."/>
            <person name="Haas B."/>
            <person name="El-Sayed N.M."/>
            <person name="Wortman J.R."/>
            <person name="Feldblyum T."/>
            <person name="Tallon L."/>
            <person name="Schatz M."/>
            <person name="Shumway M."/>
            <person name="Koo H."/>
            <person name="Salzberg S.L."/>
            <person name="Schobel S."/>
            <person name="Pertea M."/>
            <person name="Pop M."/>
            <person name="White O."/>
            <person name="Barton G.J."/>
            <person name="Carlow C.K."/>
            <person name="Crawford M.J."/>
            <person name="Daub J."/>
            <person name="Dimmic M.W."/>
            <person name="Estes C.F."/>
            <person name="Foster J.M."/>
            <person name="Ganatra M."/>
            <person name="Gregory W.F."/>
            <person name="Johnson N.M."/>
            <person name="Jin J."/>
            <person name="Komuniecki R."/>
            <person name="Korf I."/>
            <person name="Kumar S."/>
            <person name="Laney S."/>
            <person name="Li B.W."/>
            <person name="Li W."/>
            <person name="Lindblom T.H."/>
            <person name="Lustigman S."/>
            <person name="Ma D."/>
            <person name="Maina C.V."/>
            <person name="Martin D.M."/>
            <person name="McCarter J.P."/>
            <person name="McReynolds L."/>
            <person name="Mitreva M."/>
            <person name="Nutman T.B."/>
            <person name="Parkinson J."/>
            <person name="Peregrin-Alvarez J.M."/>
            <person name="Poole C."/>
            <person name="Ren Q."/>
            <person name="Saunders L."/>
            <person name="Sluder A.E."/>
            <person name="Smith K."/>
            <person name="Stanke M."/>
            <person name="Unnasch T.R."/>
            <person name="Ware J."/>
            <person name="Wei A.D."/>
            <person name="Weil G."/>
            <person name="Williams D.J."/>
            <person name="Zhang Y."/>
            <person name="Williams S.A."/>
            <person name="Fraser-Liggett C."/>
            <person name="Slatko B."/>
            <person name="Blaxter M.L."/>
            <person name="Scott A.L."/>
        </authorList>
    </citation>
    <scope>NUCLEOTIDE SEQUENCE</scope>
    <source>
        <strain evidence="1">FR3</strain>
    </source>
</reference>
<dbReference type="AlphaFoldDB" id="A0A1I9G4D1"/>
<name>A0A1I9G4D1_BRUMA</name>
<reference evidence="1" key="2">
    <citation type="submission" date="2012-12" db="EMBL/GenBank/DDBJ databases">
        <authorList>
            <consortium name="WormBase Consortium"/>
            <person name="Ghedin E."/>
            <person name="Paulini M."/>
        </authorList>
    </citation>
    <scope>NUCLEOTIDE SEQUENCE</scope>
    <source>
        <strain evidence="1">FR3</strain>
    </source>
</reference>
<gene>
    <name evidence="1" type="primary">Bm13536</name>
    <name evidence="1" type="ORF">BM_Bm13536</name>
</gene>
<accession>A0A1I9G4D1</accession>
<proteinExistence type="predicted"/>
<organism evidence="1">
    <name type="scientific">Brugia malayi</name>
    <name type="common">Filarial nematode worm</name>
    <dbReference type="NCBI Taxonomy" id="6279"/>
    <lineage>
        <taxon>Eukaryota</taxon>
        <taxon>Metazoa</taxon>
        <taxon>Ecdysozoa</taxon>
        <taxon>Nematoda</taxon>
        <taxon>Chromadorea</taxon>
        <taxon>Rhabditida</taxon>
        <taxon>Spirurina</taxon>
        <taxon>Spiruromorpha</taxon>
        <taxon>Filarioidea</taxon>
        <taxon>Onchocercidae</taxon>
        <taxon>Brugia</taxon>
    </lineage>
</organism>
<evidence type="ECO:0000313" key="1">
    <source>
        <dbReference type="EMBL" id="CDP99639.1"/>
    </source>
</evidence>
<sequence>MGQYQMMLPCPTMKSIDSVTVVVRARNNEQTAEMAPYYCFDEQCLYRTYTHTDAGNIHADTHAHVYGCRCFTEHLS</sequence>